<evidence type="ECO:0000256" key="6">
    <source>
        <dbReference type="ARBA" id="ARBA00023306"/>
    </source>
</evidence>
<evidence type="ECO:0000256" key="1">
    <source>
        <dbReference type="ARBA" id="ARBA00004496"/>
    </source>
</evidence>
<evidence type="ECO:0000256" key="2">
    <source>
        <dbReference type="ARBA" id="ARBA00009008"/>
    </source>
</evidence>
<feature type="region of interest" description="Disordered" evidence="8">
    <location>
        <begin position="169"/>
        <end position="210"/>
    </location>
</feature>
<evidence type="ECO:0000256" key="8">
    <source>
        <dbReference type="SAM" id="MobiDB-lite"/>
    </source>
</evidence>
<name>A0A848B792_9FIRM</name>
<dbReference type="NCBIfam" id="TIGR03544">
    <property type="entry name" value="DivI1A_domain"/>
    <property type="match status" value="1"/>
</dbReference>
<dbReference type="InterPro" id="IPR019933">
    <property type="entry name" value="DivIVA_domain"/>
</dbReference>
<comment type="subcellular location">
    <subcellularLocation>
        <location evidence="1">Cytoplasm</location>
    </subcellularLocation>
</comment>
<evidence type="ECO:0000256" key="4">
    <source>
        <dbReference type="ARBA" id="ARBA00022618"/>
    </source>
</evidence>
<evidence type="ECO:0000256" key="5">
    <source>
        <dbReference type="ARBA" id="ARBA00023054"/>
    </source>
</evidence>
<feature type="coiled-coil region" evidence="7">
    <location>
        <begin position="24"/>
        <end position="51"/>
    </location>
</feature>
<dbReference type="PANTHER" id="PTHR35794">
    <property type="entry name" value="CELL DIVISION PROTEIN DIVIVA"/>
    <property type="match status" value="1"/>
</dbReference>
<keyword evidence="4" id="KW-0132">Cell division</keyword>
<dbReference type="Pfam" id="PF05103">
    <property type="entry name" value="DivIVA"/>
    <property type="match status" value="1"/>
</dbReference>
<dbReference type="EMBL" id="JABAFA010000004">
    <property type="protein sequence ID" value="NMD98362.1"/>
    <property type="molecule type" value="Genomic_DNA"/>
</dbReference>
<evidence type="ECO:0000256" key="3">
    <source>
        <dbReference type="ARBA" id="ARBA00022490"/>
    </source>
</evidence>
<feature type="compositionally biased region" description="Basic and acidic residues" evidence="8">
    <location>
        <begin position="176"/>
        <end position="188"/>
    </location>
</feature>
<dbReference type="GO" id="GO:0005737">
    <property type="term" value="C:cytoplasm"/>
    <property type="evidence" value="ECO:0007669"/>
    <property type="project" value="UniProtKB-SubCell"/>
</dbReference>
<keyword evidence="6" id="KW-0131">Cell cycle</keyword>
<proteinExistence type="inferred from homology"/>
<keyword evidence="3" id="KW-0963">Cytoplasm</keyword>
<organism evidence="9 10">
    <name type="scientific">Selenomonas bovis</name>
    <dbReference type="NCBI Taxonomy" id="416586"/>
    <lineage>
        <taxon>Bacteria</taxon>
        <taxon>Bacillati</taxon>
        <taxon>Bacillota</taxon>
        <taxon>Negativicutes</taxon>
        <taxon>Selenomonadales</taxon>
        <taxon>Selenomonadaceae</taxon>
        <taxon>Selenomonas</taxon>
    </lineage>
</organism>
<accession>A0A848B792</accession>
<keyword evidence="10" id="KW-1185">Reference proteome</keyword>
<dbReference type="PANTHER" id="PTHR35794:SF2">
    <property type="entry name" value="CELL DIVISION PROTEIN DIVIVA"/>
    <property type="match status" value="1"/>
</dbReference>
<protein>
    <submittedName>
        <fullName evidence="9">DivIVA domain-containing protein</fullName>
    </submittedName>
</protein>
<gene>
    <name evidence="9" type="ORF">HF878_02535</name>
</gene>
<sequence length="210" mass="24370">MDIHNKEFKRSFRGYNEDEIDEFLDQVVNDYERLYRENDQLKKDLERSHQANADYVDREQTIKDTLVMAQKTAEEVTKSAKESAQSLKETTARECQNLRRQTDIDCREMRHRAEDEARRLVSEARERVRLIVAEYDRLVREKNAYLTKVRTSLAQELAIIDQTMQEVPDPVAADKSAQEAAERAKDAAETPAQEMSKAEDAQLEQASAED</sequence>
<dbReference type="InterPro" id="IPR007793">
    <property type="entry name" value="DivIVA_fam"/>
</dbReference>
<evidence type="ECO:0000256" key="7">
    <source>
        <dbReference type="SAM" id="Coils"/>
    </source>
</evidence>
<keyword evidence="5 7" id="KW-0175">Coiled coil</keyword>
<comment type="caution">
    <text evidence="9">The sequence shown here is derived from an EMBL/GenBank/DDBJ whole genome shotgun (WGS) entry which is preliminary data.</text>
</comment>
<dbReference type="AlphaFoldDB" id="A0A848B792"/>
<evidence type="ECO:0000313" key="10">
    <source>
        <dbReference type="Proteomes" id="UP000543804"/>
    </source>
</evidence>
<dbReference type="Proteomes" id="UP000543804">
    <property type="component" value="Unassembled WGS sequence"/>
</dbReference>
<evidence type="ECO:0000313" key="9">
    <source>
        <dbReference type="EMBL" id="NMD98362.1"/>
    </source>
</evidence>
<dbReference type="GO" id="GO:0051301">
    <property type="term" value="P:cell division"/>
    <property type="evidence" value="ECO:0007669"/>
    <property type="project" value="UniProtKB-KW"/>
</dbReference>
<feature type="coiled-coil region" evidence="7">
    <location>
        <begin position="81"/>
        <end position="141"/>
    </location>
</feature>
<dbReference type="Gene3D" id="6.10.250.660">
    <property type="match status" value="1"/>
</dbReference>
<comment type="similarity">
    <text evidence="2">Belongs to the DivIVA family.</text>
</comment>
<reference evidence="9 10" key="1">
    <citation type="submission" date="2020-04" db="EMBL/GenBank/DDBJ databases">
        <authorList>
            <person name="Hitch T.C.A."/>
            <person name="Wylensek D."/>
            <person name="Clavel T."/>
        </authorList>
    </citation>
    <scope>NUCLEOTIDE SEQUENCE [LARGE SCALE GENOMIC DNA]</scope>
    <source>
        <strain evidence="9 10">PG-130-P53-12</strain>
    </source>
</reference>